<proteinExistence type="predicted"/>
<feature type="compositionally biased region" description="Basic and acidic residues" evidence="2">
    <location>
        <begin position="301"/>
        <end position="312"/>
    </location>
</feature>
<evidence type="ECO:0000313" key="4">
    <source>
        <dbReference type="Proteomes" id="UP001295684"/>
    </source>
</evidence>
<feature type="compositionally biased region" description="Basic and acidic residues" evidence="2">
    <location>
        <begin position="799"/>
        <end position="808"/>
    </location>
</feature>
<name>A0AAD1XVG0_EUPCR</name>
<feature type="region of interest" description="Disordered" evidence="2">
    <location>
        <begin position="269"/>
        <end position="346"/>
    </location>
</feature>
<dbReference type="PROSITE" id="PS50005">
    <property type="entry name" value="TPR"/>
    <property type="match status" value="1"/>
</dbReference>
<feature type="compositionally biased region" description="Basic and acidic residues" evidence="2">
    <location>
        <begin position="393"/>
        <end position="406"/>
    </location>
</feature>
<dbReference type="AlphaFoldDB" id="A0AAD1XVG0"/>
<gene>
    <name evidence="3" type="ORF">ECRASSUSDP1_LOCUS21047</name>
</gene>
<dbReference type="Gene3D" id="1.25.40.10">
    <property type="entry name" value="Tetratricopeptide repeat domain"/>
    <property type="match status" value="1"/>
</dbReference>
<keyword evidence="4" id="KW-1185">Reference proteome</keyword>
<feature type="compositionally biased region" description="Basic and acidic residues" evidence="2">
    <location>
        <begin position="584"/>
        <end position="607"/>
    </location>
</feature>
<feature type="region of interest" description="Disordered" evidence="2">
    <location>
        <begin position="380"/>
        <end position="429"/>
    </location>
</feature>
<dbReference type="SUPFAM" id="SSF48452">
    <property type="entry name" value="TPR-like"/>
    <property type="match status" value="1"/>
</dbReference>
<feature type="compositionally biased region" description="Polar residues" evidence="2">
    <location>
        <begin position="753"/>
        <end position="780"/>
    </location>
</feature>
<organism evidence="3 4">
    <name type="scientific">Euplotes crassus</name>
    <dbReference type="NCBI Taxonomy" id="5936"/>
    <lineage>
        <taxon>Eukaryota</taxon>
        <taxon>Sar</taxon>
        <taxon>Alveolata</taxon>
        <taxon>Ciliophora</taxon>
        <taxon>Intramacronucleata</taxon>
        <taxon>Spirotrichea</taxon>
        <taxon>Hypotrichia</taxon>
        <taxon>Euplotida</taxon>
        <taxon>Euplotidae</taxon>
        <taxon>Moneuplotes</taxon>
    </lineage>
</organism>
<feature type="compositionally biased region" description="Polar residues" evidence="2">
    <location>
        <begin position="548"/>
        <end position="574"/>
    </location>
</feature>
<dbReference type="SMART" id="SM00028">
    <property type="entry name" value="TPR"/>
    <property type="match status" value="3"/>
</dbReference>
<dbReference type="InterPro" id="IPR019734">
    <property type="entry name" value="TPR_rpt"/>
</dbReference>
<feature type="repeat" description="TPR" evidence="1">
    <location>
        <begin position="101"/>
        <end position="134"/>
    </location>
</feature>
<evidence type="ECO:0000256" key="1">
    <source>
        <dbReference type="PROSITE-ProRule" id="PRU00339"/>
    </source>
</evidence>
<evidence type="ECO:0000256" key="2">
    <source>
        <dbReference type="SAM" id="MobiDB-lite"/>
    </source>
</evidence>
<keyword evidence="1" id="KW-0802">TPR repeat</keyword>
<dbReference type="InterPro" id="IPR011990">
    <property type="entry name" value="TPR-like_helical_dom_sf"/>
</dbReference>
<accession>A0AAD1XVG0</accession>
<evidence type="ECO:0000313" key="3">
    <source>
        <dbReference type="EMBL" id="CAI2379634.1"/>
    </source>
</evidence>
<reference evidence="3" key="1">
    <citation type="submission" date="2023-07" db="EMBL/GenBank/DDBJ databases">
        <authorList>
            <consortium name="AG Swart"/>
            <person name="Singh M."/>
            <person name="Singh A."/>
            <person name="Seah K."/>
            <person name="Emmerich C."/>
        </authorList>
    </citation>
    <scope>NUCLEOTIDE SEQUENCE</scope>
    <source>
        <strain evidence="3">DP1</strain>
    </source>
</reference>
<feature type="compositionally biased region" description="Polar residues" evidence="2">
    <location>
        <begin position="449"/>
        <end position="460"/>
    </location>
</feature>
<dbReference type="EMBL" id="CAMPGE010021490">
    <property type="protein sequence ID" value="CAI2379634.1"/>
    <property type="molecule type" value="Genomic_DNA"/>
</dbReference>
<dbReference type="Proteomes" id="UP001295684">
    <property type="component" value="Unassembled WGS sequence"/>
</dbReference>
<feature type="compositionally biased region" description="Low complexity" evidence="2">
    <location>
        <begin position="314"/>
        <end position="325"/>
    </location>
</feature>
<feature type="compositionally biased region" description="Polar residues" evidence="2">
    <location>
        <begin position="608"/>
        <end position="627"/>
    </location>
</feature>
<protein>
    <submittedName>
        <fullName evidence="3">Uncharacterized protein</fullName>
    </submittedName>
</protein>
<comment type="caution">
    <text evidence="3">The sequence shown here is derived from an EMBL/GenBank/DDBJ whole genome shotgun (WGS) entry which is preliminary data.</text>
</comment>
<feature type="region of interest" description="Disordered" evidence="2">
    <location>
        <begin position="753"/>
        <end position="830"/>
    </location>
</feature>
<feature type="region of interest" description="Disordered" evidence="2">
    <location>
        <begin position="548"/>
        <end position="627"/>
    </location>
</feature>
<sequence length="887" mass="102236">MILGKALLRLRACLSQRPALMCTLSLGKFDKLLCKRSVVPNSQNSKILSEVMETNRSAMTLLKQGKFENCYKVLLMAEAKLKEYAGSEDFIEDNEFNSTASVTYNNIGCYYQKKEDYHTSLKYLQKALKFNKKIPNDEISQSSTHLNICACFSCEERHEEAYKHAKYALKLLPIAHKKMKQKLINEGEVLSKKVKVDYEAKRKNLIMTLVIAYHNAGVESEYLKKYDESEHHFLNGSEVGLKYFGKMDEMTRLLQRSLAQIKRVKAAQSVKKWKTRKKSPTDMLSMTSDQSREKRLHNHSVLKDSSSEDHRLFPRSSNRSPSSISKPQNKTLSQERLRMANTRKSGNISVMKKSHKRLISHEKSTIKISKKAQKYIKARKDGVKKAHQGPRINIEKRSNSKIDFRKQNSLSPEGHYSDSPKLPKVGVKEDPFRSKGKLYKIPGKSSSYLKGLNSTSNPYLHQSLEPRPNQNDSHNEYHTFGNEEENYMVNNLTNRGLKKNQNQYLQYQNKTKYDPTYMPMNENSRMKTGELKVRNYLRMKDKEQKLNATTGGNIIQNQEQQSSVFDSSRHSYQYESKRSLRSRASNEKELAMERVRKMNRSQIREKNYSNLSFNDPRNNYESLNDSQPLKPRKFKVIEERKKGLENSQNLADLRPRNYTQINMNISYDSRDSEPKQTLMKSNIQPPHQMIANMTDEEPKSISFPKIEKKVFAKRGIEDDIVIEDPNEQTYSEFHTKGTAHGANEKDRHKMVNSINHNNESPKPKNKSIQASESIMESNTPGEVLIKKNNPSKAIQGKYGQDRNEHSPIEKSVSLSFSSKYPEDDESRRGMQQNSGIIDKIGHIQNGLDTLNNNISRFETHMKNVKDMGIDLQTKSGSRNISTSLPHP</sequence>
<feature type="region of interest" description="Disordered" evidence="2">
    <location>
        <begin position="449"/>
        <end position="473"/>
    </location>
</feature>